<dbReference type="InterPro" id="IPR001296">
    <property type="entry name" value="Glyco_trans_1"/>
</dbReference>
<keyword evidence="4" id="KW-1185">Reference proteome</keyword>
<dbReference type="SUPFAM" id="SSF53756">
    <property type="entry name" value="UDP-Glycosyltransferase/glycogen phosphorylase"/>
    <property type="match status" value="1"/>
</dbReference>
<dbReference type="CAZy" id="GT4">
    <property type="family name" value="Glycosyltransferase Family 4"/>
</dbReference>
<dbReference type="GeneID" id="8827217"/>
<evidence type="ECO:0000259" key="2">
    <source>
        <dbReference type="Pfam" id="PF00534"/>
    </source>
</evidence>
<proteinExistence type="predicted"/>
<evidence type="ECO:0000256" key="1">
    <source>
        <dbReference type="ARBA" id="ARBA00022679"/>
    </source>
</evidence>
<dbReference type="Gene3D" id="3.40.50.2000">
    <property type="entry name" value="Glycogen Phosphorylase B"/>
    <property type="match status" value="1"/>
</dbReference>
<dbReference type="KEGG" id="abi:Aboo_0275"/>
<dbReference type="eggNOG" id="arCOG01417">
    <property type="taxonomic scope" value="Archaea"/>
</dbReference>
<dbReference type="OrthoDB" id="132546at2157"/>
<dbReference type="GO" id="GO:0016757">
    <property type="term" value="F:glycosyltransferase activity"/>
    <property type="evidence" value="ECO:0007669"/>
    <property type="project" value="InterPro"/>
</dbReference>
<gene>
    <name evidence="3" type="ordered locus">Aboo_0275</name>
</gene>
<evidence type="ECO:0000313" key="3">
    <source>
        <dbReference type="EMBL" id="ADD08086.1"/>
    </source>
</evidence>
<dbReference type="HOGENOM" id="CLU_053640_0_0_2"/>
<dbReference type="PANTHER" id="PTHR46401:SF2">
    <property type="entry name" value="GLYCOSYLTRANSFERASE WBBK-RELATED"/>
    <property type="match status" value="1"/>
</dbReference>
<organism evidence="3 4">
    <name type="scientific">Aciduliprofundum boonei (strain DSM 19572 / T469)</name>
    <dbReference type="NCBI Taxonomy" id="439481"/>
    <lineage>
        <taxon>Archaea</taxon>
        <taxon>Methanobacteriati</taxon>
        <taxon>Thermoplasmatota</taxon>
        <taxon>DHVE2 group</taxon>
        <taxon>Candidatus Aciduliprofundum</taxon>
    </lineage>
</organism>
<accession>B5IDL2</accession>
<dbReference type="CDD" id="cd03801">
    <property type="entry name" value="GT4_PimA-like"/>
    <property type="match status" value="1"/>
</dbReference>
<evidence type="ECO:0000313" key="4">
    <source>
        <dbReference type="Proteomes" id="UP000001400"/>
    </source>
</evidence>
<dbReference type="PANTHER" id="PTHR46401">
    <property type="entry name" value="GLYCOSYLTRANSFERASE WBBK-RELATED"/>
    <property type="match status" value="1"/>
</dbReference>
<protein>
    <submittedName>
        <fullName evidence="3">Glycosyl transferase group 1</fullName>
    </submittedName>
</protein>
<dbReference type="AlphaFoldDB" id="B5IDL2"/>
<feature type="domain" description="Glycosyl transferase family 1" evidence="2">
    <location>
        <begin position="239"/>
        <end position="393"/>
    </location>
</feature>
<dbReference type="Proteomes" id="UP000001400">
    <property type="component" value="Chromosome"/>
</dbReference>
<keyword evidence="1 3" id="KW-0808">Transferase</keyword>
<dbReference type="RefSeq" id="WP_008084529.1">
    <property type="nucleotide sequence ID" value="NC_013926.1"/>
</dbReference>
<sequence length="426" mass="48092">MSEDINLLVVGAPFGRTGGQIRAKRSIEAYAKNGLNVKIIAPYSGIKIMGPNMSINNLLMVSQSKNDRIKYVGYIDLSNRIKKLPALKYTLSSLFLKVLKFQQITHLGKVDAVISLHENIDAIYFTLKLAKKLKVKAGVLLQNPPFIGNFKRRKKIEEVHALYSNLTGISTLKNYHQELIKKWLEYNYLKLLDNFDLIITVTKATAVDMGNGWMEKVVSLNPGVSLNTEDLATIHKINKKGVEKKDIIVYSGGFDIYKGIIDAILSFRLIRKKYKNLKLYITGKSKNPVIMNSIRKLIKKLDLKNNIVFTGFLSREELFRLKAEAQVILHPSHMDAFSYNVCESLYLNTPVVGYDIPALKIYYGNLEGIKLVKELDIEALSAETINFLKQKKSDIDIPNIPAWDDIMSKEIALIRGLVGETEGVIV</sequence>
<name>B5IDL2_ACIB4</name>
<dbReference type="Pfam" id="PF00534">
    <property type="entry name" value="Glycos_transf_1"/>
    <property type="match status" value="1"/>
</dbReference>
<dbReference type="STRING" id="439481.Aboo_0275"/>
<reference evidence="3" key="1">
    <citation type="submission" date="2010-02" db="EMBL/GenBank/DDBJ databases">
        <title>Complete sequence of Aciduliprofundum boonei T469.</title>
        <authorList>
            <consortium name="US DOE Joint Genome Institute"/>
            <person name="Lucas S."/>
            <person name="Copeland A."/>
            <person name="Lapidus A."/>
            <person name="Cheng J.-F."/>
            <person name="Bruce D."/>
            <person name="Goodwin L."/>
            <person name="Pitluck S."/>
            <person name="Saunders E."/>
            <person name="Detter J.C."/>
            <person name="Han C."/>
            <person name="Tapia R."/>
            <person name="Land M."/>
            <person name="Hauser L."/>
            <person name="Kyrpides N."/>
            <person name="Mikhailova N."/>
            <person name="Flores G."/>
            <person name="Reysenbach A.-L."/>
            <person name="Woyke T."/>
        </authorList>
    </citation>
    <scope>NUCLEOTIDE SEQUENCE</scope>
    <source>
        <strain evidence="3">T469</strain>
    </source>
</reference>
<dbReference type="EMBL" id="CP001941">
    <property type="protein sequence ID" value="ADD08086.1"/>
    <property type="molecule type" value="Genomic_DNA"/>
</dbReference>